<keyword evidence="2" id="KW-1185">Reference proteome</keyword>
<name>Q8KAZ9_CHLTE</name>
<dbReference type="AlphaFoldDB" id="Q8KAZ9"/>
<proteinExistence type="predicted"/>
<dbReference type="EMBL" id="AE006470">
    <property type="protein sequence ID" value="AAM73217.1"/>
    <property type="molecule type" value="Genomic_DNA"/>
</dbReference>
<dbReference type="HOGENOM" id="CLU_3231429_0_0_10"/>
<reference evidence="1 2" key="1">
    <citation type="journal article" date="2002" name="Proc. Natl. Acad. Sci. U.S.A.">
        <title>The complete genome sequence of Chlorobium tepidum TLS, a photosynthetic, anaerobic, green-sulfur bacterium.</title>
        <authorList>
            <person name="Eisen J.A."/>
            <person name="Nelson K.E."/>
            <person name="Paulsen I.T."/>
            <person name="Heidelberg J.F."/>
            <person name="Wu M."/>
            <person name="Dodson R.J."/>
            <person name="Deboy R."/>
            <person name="Gwinn M.L."/>
            <person name="Nelson W.C."/>
            <person name="Haft D.H."/>
            <person name="Hickey E.K."/>
            <person name="Peterson J.D."/>
            <person name="Durkin A.S."/>
            <person name="Kolonay J.L."/>
            <person name="Yang F."/>
            <person name="Holt I."/>
            <person name="Umayam L.A."/>
            <person name="Mason T."/>
            <person name="Brenner M."/>
            <person name="Shea T.P."/>
            <person name="Parksey D."/>
            <person name="Nierman W.C."/>
            <person name="Feldblyum T.V."/>
            <person name="Hansen C.L."/>
            <person name="Craven M.B."/>
            <person name="Radune D."/>
            <person name="Vamathevan J."/>
            <person name="Khouri H."/>
            <person name="White O."/>
            <person name="Gruber T.M."/>
            <person name="Ketchum K.A."/>
            <person name="Venter J.C."/>
            <person name="Tettelin H."/>
            <person name="Bryant D.A."/>
            <person name="Fraser C.M."/>
        </authorList>
    </citation>
    <scope>NUCLEOTIDE SEQUENCE [LARGE SCALE GENOMIC DNA]</scope>
    <source>
        <strain evidence="2">ATCC 49652 / DSM 12025 / NBRC 103806 / TLS</strain>
    </source>
</reference>
<evidence type="ECO:0000313" key="1">
    <source>
        <dbReference type="EMBL" id="AAM73217.1"/>
    </source>
</evidence>
<evidence type="ECO:0000313" key="2">
    <source>
        <dbReference type="Proteomes" id="UP000001007"/>
    </source>
</evidence>
<gene>
    <name evidence="1" type="ordered locus">CT1999</name>
</gene>
<dbReference type="Proteomes" id="UP000001007">
    <property type="component" value="Chromosome"/>
</dbReference>
<dbReference type="STRING" id="194439.CT1999"/>
<organism evidence="1 2">
    <name type="scientific">Chlorobaculum tepidum (strain ATCC 49652 / DSM 12025 / NBRC 103806 / TLS)</name>
    <name type="common">Chlorobium tepidum</name>
    <dbReference type="NCBI Taxonomy" id="194439"/>
    <lineage>
        <taxon>Bacteria</taxon>
        <taxon>Pseudomonadati</taxon>
        <taxon>Chlorobiota</taxon>
        <taxon>Chlorobiia</taxon>
        <taxon>Chlorobiales</taxon>
        <taxon>Chlorobiaceae</taxon>
        <taxon>Chlorobaculum</taxon>
    </lineage>
</organism>
<accession>Q8KAZ9</accession>
<protein>
    <submittedName>
        <fullName evidence="1">Uncharacterized protein</fullName>
    </submittedName>
</protein>
<dbReference type="EnsemblBacteria" id="AAM73217">
    <property type="protein sequence ID" value="AAM73217"/>
    <property type="gene ID" value="CT1999"/>
</dbReference>
<sequence length="43" mass="4772">MLCFDMSQDTAIPSHNRLGVLNVSLKGVAIVRVMMLAQRRISV</sequence>
<dbReference type="KEGG" id="cte:CT1999"/>